<dbReference type="Gene3D" id="2.60.120.200">
    <property type="match status" value="1"/>
</dbReference>
<dbReference type="InterPro" id="IPR002591">
    <property type="entry name" value="Phosphodiest/P_Trfase"/>
</dbReference>
<dbReference type="InterPro" id="IPR018247">
    <property type="entry name" value="EF_Hand_1_Ca_BS"/>
</dbReference>
<dbReference type="InterPro" id="IPR017850">
    <property type="entry name" value="Alkaline_phosphatase_core_sf"/>
</dbReference>
<keyword evidence="3" id="KW-1185">Reference proteome</keyword>
<dbReference type="PANTHER" id="PTHR10151">
    <property type="entry name" value="ECTONUCLEOTIDE PYROPHOSPHATASE/PHOSPHODIESTERASE"/>
    <property type="match status" value="1"/>
</dbReference>
<reference evidence="2 3" key="1">
    <citation type="submission" date="2024-02" db="EMBL/GenBank/DDBJ databases">
        <title>Seven novel Bacillus-like species.</title>
        <authorList>
            <person name="Liu G."/>
        </authorList>
    </citation>
    <scope>NUCLEOTIDE SEQUENCE [LARGE SCALE GENOMIC DNA]</scope>
    <source>
        <strain evidence="2 3">FJAT-53654</strain>
    </source>
</reference>
<feature type="region of interest" description="Disordered" evidence="1">
    <location>
        <begin position="651"/>
        <end position="671"/>
    </location>
</feature>
<name>A0ABZ2MW29_9BACI</name>
<proteinExistence type="predicted"/>
<dbReference type="PANTHER" id="PTHR10151:SF120">
    <property type="entry name" value="BIS(5'-ADENOSYL)-TRIPHOSPHATASE"/>
    <property type="match status" value="1"/>
</dbReference>
<dbReference type="RefSeq" id="WP_338788056.1">
    <property type="nucleotide sequence ID" value="NZ_CP147403.1"/>
</dbReference>
<dbReference type="Gene3D" id="3.40.720.10">
    <property type="entry name" value="Alkaline Phosphatase, subunit A"/>
    <property type="match status" value="2"/>
</dbReference>
<dbReference type="PROSITE" id="PS00018">
    <property type="entry name" value="EF_HAND_1"/>
    <property type="match status" value="1"/>
</dbReference>
<protein>
    <submittedName>
        <fullName evidence="2">LamG-like jellyroll fold domain-containing protein</fullName>
    </submittedName>
</protein>
<dbReference type="SUPFAM" id="SSF49899">
    <property type="entry name" value="Concanavalin A-like lectins/glucanases"/>
    <property type="match status" value="1"/>
</dbReference>
<dbReference type="EMBL" id="CP147403">
    <property type="protein sequence ID" value="WXB89539.1"/>
    <property type="molecule type" value="Genomic_DNA"/>
</dbReference>
<dbReference type="Proteomes" id="UP001368328">
    <property type="component" value="Chromosome"/>
</dbReference>
<evidence type="ECO:0000313" key="3">
    <source>
        <dbReference type="Proteomes" id="UP001368328"/>
    </source>
</evidence>
<gene>
    <name evidence="2" type="ORF">WCV66_04690</name>
</gene>
<dbReference type="SUPFAM" id="SSF53649">
    <property type="entry name" value="Alkaline phosphatase-like"/>
    <property type="match status" value="1"/>
</dbReference>
<sequence>MKNKKLLKKLALSSLCVAVVAPSVTLSNLVPVNVYAEELSVYNEAIQRIASYSFEDNASDSSGENHHGVLAGNISFVNGLSGKAASFNGGKITLPKNELQFGADQDFSVSFWLKASPTDDDVIISNKNWDSGANQGWLIGIENNFLLWNWKGSNSNRLDLKQQKKIVVADNKWHHIVVTHDRDQTAKFYKDGQLEHEMNIAGKGDINTGLELNIGADGNNHYQLKNGIIDEMGITNTVLNQESVQTLYNEYKDAANPPLTEKFNGKVDFVGAEHTVNGAEFTLNLHLRTNNMENGVDKIHSFVNFDASKFEFVSGPEGVTEKQPGVLEIDVDGGKNFNDKLAYDYANTKIAELRFKSKVETGTGEFEITDSEFYTSNEKYEIESLEQSSATVTIHGKDQLDKNEDGSITISDLFGSDLSDELKQQIAENIDTKPYKHVVVIGIDGGGEGIHKKAPYFETKNSFRQEVGDVLNIPHIRSLVEGGAVSYTAQAVLPSSSSPNWGAMISGVGYDKHQIYNTESGKWYYHLNEYPTVFKKIREQMPDSKMAAFSNWKNITQGHIEPSVGVETYNGNDATVAQQVSQYVTSEKMRDTSLIFIQLDELDGVGHTYGFYSKAYYEKLNNDIDKHVNTIVGAIDEAGIREETLILLTSDHGGGTETEEGGNTSEGSHGQDSELAKTIYLGANGRTVATEENGEKILTGGSNVDVATTILYGLDLNDPTIGDGTVLDGMFVEQSDINNENAPTLTLQRDKKTYHVLFDGMDKLYSTGQKAVEIDININNVEIKKIKSQKGVKIHSAQENGDTIKIVAMIDSTVSLKKPLIELKTANNKNAPNKLTISEAYVTSSDGKDIMLNLKAEEKR</sequence>
<evidence type="ECO:0000313" key="2">
    <source>
        <dbReference type="EMBL" id="WXB89539.1"/>
    </source>
</evidence>
<dbReference type="Pfam" id="PF01663">
    <property type="entry name" value="Phosphodiest"/>
    <property type="match status" value="1"/>
</dbReference>
<dbReference type="Gene3D" id="2.60.40.680">
    <property type="match status" value="1"/>
</dbReference>
<dbReference type="Pfam" id="PF13385">
    <property type="entry name" value="Laminin_G_3"/>
    <property type="match status" value="1"/>
</dbReference>
<dbReference type="InterPro" id="IPR013320">
    <property type="entry name" value="ConA-like_dom_sf"/>
</dbReference>
<evidence type="ECO:0000256" key="1">
    <source>
        <dbReference type="SAM" id="MobiDB-lite"/>
    </source>
</evidence>
<accession>A0ABZ2MW29</accession>
<organism evidence="2 3">
    <name type="scientific">Metabacillus rhizosphaerae</name>
    <dbReference type="NCBI Taxonomy" id="3117747"/>
    <lineage>
        <taxon>Bacteria</taxon>
        <taxon>Bacillati</taxon>
        <taxon>Bacillota</taxon>
        <taxon>Bacilli</taxon>
        <taxon>Bacillales</taxon>
        <taxon>Bacillaceae</taxon>
        <taxon>Metabacillus</taxon>
    </lineage>
</organism>